<evidence type="ECO:0000256" key="8">
    <source>
        <dbReference type="ARBA" id="ARBA00022898"/>
    </source>
</evidence>
<evidence type="ECO:0000259" key="13">
    <source>
        <dbReference type="Pfam" id="PF00155"/>
    </source>
</evidence>
<evidence type="ECO:0000313" key="14">
    <source>
        <dbReference type="EMBL" id="MBR9727001.1"/>
    </source>
</evidence>
<dbReference type="Gene3D" id="3.40.640.10">
    <property type="entry name" value="Type I PLP-dependent aspartate aminotransferase-like (Major domain)"/>
    <property type="match status" value="1"/>
</dbReference>
<evidence type="ECO:0000256" key="10">
    <source>
        <dbReference type="ARBA" id="ARBA00033381"/>
    </source>
</evidence>
<keyword evidence="6" id="KW-0808">Transferase</keyword>
<gene>
    <name evidence="14" type="ORF">G3R48_03205</name>
</gene>
<dbReference type="InterPro" id="IPR001917">
    <property type="entry name" value="Aminotrans_II_pyridoxalP_BS"/>
</dbReference>
<dbReference type="EMBL" id="JAAIKR010000002">
    <property type="protein sequence ID" value="MBR9727001.1"/>
    <property type="molecule type" value="Genomic_DNA"/>
</dbReference>
<comment type="cofactor">
    <cofactor evidence="1 12">
        <name>pyridoxal 5'-phosphate</name>
        <dbReference type="ChEBI" id="CHEBI:597326"/>
    </cofactor>
</comment>
<comment type="catalytic activity">
    <reaction evidence="11">
        <text>6-carboxyhexanoyl-[ACP] + L-alanine + H(+) = (8S)-8-amino-7-oxononanoate + holo-[ACP] + CO2</text>
        <dbReference type="Rhea" id="RHEA:42288"/>
        <dbReference type="Rhea" id="RHEA-COMP:9685"/>
        <dbReference type="Rhea" id="RHEA-COMP:9955"/>
        <dbReference type="ChEBI" id="CHEBI:15378"/>
        <dbReference type="ChEBI" id="CHEBI:16526"/>
        <dbReference type="ChEBI" id="CHEBI:57972"/>
        <dbReference type="ChEBI" id="CHEBI:64479"/>
        <dbReference type="ChEBI" id="CHEBI:78846"/>
        <dbReference type="ChEBI" id="CHEBI:149468"/>
        <dbReference type="EC" id="2.3.1.47"/>
    </reaction>
</comment>
<dbReference type="PROSITE" id="PS00599">
    <property type="entry name" value="AA_TRANSFER_CLASS_2"/>
    <property type="match status" value="1"/>
</dbReference>
<evidence type="ECO:0000256" key="9">
    <source>
        <dbReference type="ARBA" id="ARBA00032610"/>
    </source>
</evidence>
<evidence type="ECO:0000256" key="6">
    <source>
        <dbReference type="ARBA" id="ARBA00022679"/>
    </source>
</evidence>
<comment type="subunit">
    <text evidence="4">Homodimer.</text>
</comment>
<feature type="domain" description="Aminotransferase class I/classII large" evidence="13">
    <location>
        <begin position="39"/>
        <end position="374"/>
    </location>
</feature>
<sequence>MTSSICAKLHPISEKMQTQLVAQKKQHQLRQRKLSPQSMVDFSHNDYLGLASEPLLADALYQGARQYGVGSKASPLVSGYSSAHQALEQQLCQVTGHQACMLFSSGFSANCALMNTLLTPNDVALTDKLIHASIIDGIQHSGAKLSRFLHNDLTSLQTRLQQYPNSIVVTESIFSMDGDGAPLMAMAKLCQQYQAWLVVDDAHGFGVTGDISTQLSATNAAIADIQVVTFGKALGCQGAAVLASNEVIEFLVANARDYIYSTALSPASAHLALSALKLLNNEPQRRRRLATNIRFFKAAAAKHGITLIHSNSAIQPVIIGDNQTTMLIAKQLAEQGFAVGAIRSPTVPKGAARLRVTLNSQHTEKQIEQLLEAISVEINSAGHA</sequence>
<organism evidence="14 15">
    <name type="scientific">Shewanella intestini</name>
    <dbReference type="NCBI Taxonomy" id="2017544"/>
    <lineage>
        <taxon>Bacteria</taxon>
        <taxon>Pseudomonadati</taxon>
        <taxon>Pseudomonadota</taxon>
        <taxon>Gammaproteobacteria</taxon>
        <taxon>Alteromonadales</taxon>
        <taxon>Shewanellaceae</taxon>
        <taxon>Shewanella</taxon>
    </lineage>
</organism>
<dbReference type="InterPro" id="IPR015421">
    <property type="entry name" value="PyrdxlP-dep_Trfase_major"/>
</dbReference>
<dbReference type="Pfam" id="PF00155">
    <property type="entry name" value="Aminotran_1_2"/>
    <property type="match status" value="1"/>
</dbReference>
<dbReference type="SUPFAM" id="SSF53383">
    <property type="entry name" value="PLP-dependent transferases"/>
    <property type="match status" value="1"/>
</dbReference>
<protein>
    <recommendedName>
        <fullName evidence="5">8-amino-7-oxononanoate synthase</fullName>
        <ecNumber evidence="5">2.3.1.47</ecNumber>
    </recommendedName>
    <alternativeName>
        <fullName evidence="9">7-keto-8-amino-pelargonic acid synthase</fullName>
    </alternativeName>
    <alternativeName>
        <fullName evidence="10">8-amino-7-ketopelargonate synthase</fullName>
    </alternativeName>
</protein>
<proteinExistence type="inferred from homology"/>
<evidence type="ECO:0000256" key="4">
    <source>
        <dbReference type="ARBA" id="ARBA00011738"/>
    </source>
</evidence>
<dbReference type="InterPro" id="IPR015422">
    <property type="entry name" value="PyrdxlP-dep_Trfase_small"/>
</dbReference>
<comment type="similarity">
    <text evidence="3">Belongs to the class-II pyridoxal-phosphate-dependent aminotransferase family. BioF subfamily.</text>
</comment>
<evidence type="ECO:0000256" key="11">
    <source>
        <dbReference type="ARBA" id="ARBA00047715"/>
    </source>
</evidence>
<dbReference type="InterPro" id="IPR004839">
    <property type="entry name" value="Aminotransferase_I/II_large"/>
</dbReference>
<evidence type="ECO:0000256" key="5">
    <source>
        <dbReference type="ARBA" id="ARBA00013187"/>
    </source>
</evidence>
<comment type="caution">
    <text evidence="14">The sequence shown here is derived from an EMBL/GenBank/DDBJ whole genome shotgun (WGS) entry which is preliminary data.</text>
</comment>
<evidence type="ECO:0000256" key="12">
    <source>
        <dbReference type="RuleBase" id="RU003693"/>
    </source>
</evidence>
<keyword evidence="15" id="KW-1185">Reference proteome</keyword>
<evidence type="ECO:0000313" key="15">
    <source>
        <dbReference type="Proteomes" id="UP000811844"/>
    </source>
</evidence>
<dbReference type="EC" id="2.3.1.47" evidence="5"/>
<keyword evidence="7" id="KW-0093">Biotin biosynthesis</keyword>
<evidence type="ECO:0000256" key="2">
    <source>
        <dbReference type="ARBA" id="ARBA00004746"/>
    </source>
</evidence>
<name>A0ABS5HZ00_9GAMM</name>
<comment type="pathway">
    <text evidence="2">Cofactor biosynthesis; biotin biosynthesis.</text>
</comment>
<evidence type="ECO:0000256" key="3">
    <source>
        <dbReference type="ARBA" id="ARBA00010008"/>
    </source>
</evidence>
<dbReference type="PANTHER" id="PTHR13693">
    <property type="entry name" value="CLASS II AMINOTRANSFERASE/8-AMINO-7-OXONONANOATE SYNTHASE"/>
    <property type="match status" value="1"/>
</dbReference>
<reference evidence="14 15" key="1">
    <citation type="submission" date="2020-02" db="EMBL/GenBank/DDBJ databases">
        <title>Shewanella WXL01 sp. nov., a marine bacterium isolated from green algae in Luhuitou Fringing Reef (Northern South China Sea).</title>
        <authorList>
            <person name="Wang X."/>
        </authorList>
    </citation>
    <scope>NUCLEOTIDE SEQUENCE [LARGE SCALE GENOMIC DNA]</scope>
    <source>
        <strain evidence="14 15">MCCC 1A01895</strain>
    </source>
</reference>
<dbReference type="PANTHER" id="PTHR13693:SF100">
    <property type="entry name" value="8-AMINO-7-OXONONANOATE SYNTHASE"/>
    <property type="match status" value="1"/>
</dbReference>
<dbReference type="Proteomes" id="UP000811844">
    <property type="component" value="Unassembled WGS sequence"/>
</dbReference>
<accession>A0ABS5HZ00</accession>
<dbReference type="Gene3D" id="3.90.1150.10">
    <property type="entry name" value="Aspartate Aminotransferase, domain 1"/>
    <property type="match status" value="1"/>
</dbReference>
<keyword evidence="8 12" id="KW-0663">Pyridoxal phosphate</keyword>
<dbReference type="InterPro" id="IPR050087">
    <property type="entry name" value="AON_synthase_class-II"/>
</dbReference>
<dbReference type="InterPro" id="IPR015424">
    <property type="entry name" value="PyrdxlP-dep_Trfase"/>
</dbReference>
<evidence type="ECO:0000256" key="1">
    <source>
        <dbReference type="ARBA" id="ARBA00001933"/>
    </source>
</evidence>
<evidence type="ECO:0000256" key="7">
    <source>
        <dbReference type="ARBA" id="ARBA00022756"/>
    </source>
</evidence>